<accession>A0ABU7LXV1</accession>
<organism evidence="2 3">
    <name type="scientific">Hyphobacterium marinum</name>
    <dbReference type="NCBI Taxonomy" id="3116574"/>
    <lineage>
        <taxon>Bacteria</taxon>
        <taxon>Pseudomonadati</taxon>
        <taxon>Pseudomonadota</taxon>
        <taxon>Alphaproteobacteria</taxon>
        <taxon>Maricaulales</taxon>
        <taxon>Maricaulaceae</taxon>
        <taxon>Hyphobacterium</taxon>
    </lineage>
</organism>
<feature type="chain" id="PRO_5047299269" evidence="1">
    <location>
        <begin position="19"/>
        <end position="182"/>
    </location>
</feature>
<gene>
    <name evidence="2" type="ORF">V0U35_06815</name>
</gene>
<keyword evidence="3" id="KW-1185">Reference proteome</keyword>
<dbReference type="Proteomes" id="UP001310692">
    <property type="component" value="Unassembled WGS sequence"/>
</dbReference>
<evidence type="ECO:0000313" key="2">
    <source>
        <dbReference type="EMBL" id="MEE2566389.1"/>
    </source>
</evidence>
<comment type="caution">
    <text evidence="2">The sequence shown here is derived from an EMBL/GenBank/DDBJ whole genome shotgun (WGS) entry which is preliminary data.</text>
</comment>
<proteinExistence type="predicted"/>
<protein>
    <submittedName>
        <fullName evidence="2">Uncharacterized protein</fullName>
    </submittedName>
</protein>
<dbReference type="EMBL" id="JAZDRO010000002">
    <property type="protein sequence ID" value="MEE2566389.1"/>
    <property type="molecule type" value="Genomic_DNA"/>
</dbReference>
<dbReference type="RefSeq" id="WP_330195930.1">
    <property type="nucleotide sequence ID" value="NZ_JAZDRO010000002.1"/>
</dbReference>
<name>A0ABU7LXV1_9PROT</name>
<feature type="signal peptide" evidence="1">
    <location>
        <begin position="1"/>
        <end position="18"/>
    </location>
</feature>
<evidence type="ECO:0000256" key="1">
    <source>
        <dbReference type="SAM" id="SignalP"/>
    </source>
</evidence>
<reference evidence="2 3" key="1">
    <citation type="submission" date="2024-01" db="EMBL/GenBank/DDBJ databases">
        <title>Hyphobacterium bacterium isolated from marine sediment.</title>
        <authorList>
            <person name="Zhao S."/>
        </authorList>
    </citation>
    <scope>NUCLEOTIDE SEQUENCE [LARGE SCALE GENOMIC DNA]</scope>
    <source>
        <strain evidence="2 3">Y60-23</strain>
    </source>
</reference>
<keyword evidence="1" id="KW-0732">Signal</keyword>
<evidence type="ECO:0000313" key="3">
    <source>
        <dbReference type="Proteomes" id="UP001310692"/>
    </source>
</evidence>
<sequence>MRLIVVTTALGLSSAALAQNDPAPTVFDRMAETITAAAPRTGDPVPNAWSAVSIRARAARWHLAEPDDGDGWYHRVGWVSENGRSIGIAACGPEAGVTALGFAFSGDDNTPLLEALDRAGHLTEEAGDGEPVWRFEAQGHVPARISFSVWCTPEGSAAAHSCRTSAVIAYAGDPREVSCSAP</sequence>